<sequence length="115" mass="13106">MENKNRGSKISQIVKLKQLIKKWRSFSNTPCAYVSVYSRSPTSSPPPDVPEGYFAVHVGRDEKKRFIIPTTYLSSPQFRSLLDKAEEEFGFSHVGLLTIPCEISVFEQMLHQLEG</sequence>
<dbReference type="Proteomes" id="UP000824469">
    <property type="component" value="Unassembled WGS sequence"/>
</dbReference>
<gene>
    <name evidence="2" type="ORF">KI387_003081</name>
</gene>
<reference evidence="2 3" key="1">
    <citation type="journal article" date="2021" name="Nat. Plants">
        <title>The Taxus genome provides insights into paclitaxel biosynthesis.</title>
        <authorList>
            <person name="Xiong X."/>
            <person name="Gou J."/>
            <person name="Liao Q."/>
            <person name="Li Y."/>
            <person name="Zhou Q."/>
            <person name="Bi G."/>
            <person name="Li C."/>
            <person name="Du R."/>
            <person name="Wang X."/>
            <person name="Sun T."/>
            <person name="Guo L."/>
            <person name="Liang H."/>
            <person name="Lu P."/>
            <person name="Wu Y."/>
            <person name="Zhang Z."/>
            <person name="Ro D.K."/>
            <person name="Shang Y."/>
            <person name="Huang S."/>
            <person name="Yan J."/>
        </authorList>
    </citation>
    <scope>NUCLEOTIDE SEQUENCE [LARGE SCALE GENOMIC DNA]</scope>
    <source>
        <strain evidence="2">Ta-2019</strain>
    </source>
</reference>
<dbReference type="Pfam" id="PF02519">
    <property type="entry name" value="Auxin_inducible"/>
    <property type="match status" value="1"/>
</dbReference>
<keyword evidence="3" id="KW-1185">Reference proteome</keyword>
<evidence type="ECO:0000313" key="2">
    <source>
        <dbReference type="EMBL" id="KAH9330973.1"/>
    </source>
</evidence>
<dbReference type="PANTHER" id="PTHR31374">
    <property type="entry name" value="AUXIN-INDUCED PROTEIN-LIKE-RELATED"/>
    <property type="match status" value="1"/>
</dbReference>
<dbReference type="OMA" id="METHQND"/>
<dbReference type="PANTHER" id="PTHR31374:SF32">
    <property type="entry name" value="SAUR FAMILY PROTEIN"/>
    <property type="match status" value="1"/>
</dbReference>
<protein>
    <recommendedName>
        <fullName evidence="4">Small auxin up regulated protein</fullName>
    </recommendedName>
</protein>
<name>A0AA38GYJ5_TAXCH</name>
<evidence type="ECO:0000313" key="3">
    <source>
        <dbReference type="Proteomes" id="UP000824469"/>
    </source>
</evidence>
<accession>A0AA38GYJ5</accession>
<proteinExistence type="inferred from homology"/>
<dbReference type="AlphaFoldDB" id="A0AA38GYJ5"/>
<comment type="caution">
    <text evidence="2">The sequence shown here is derived from an EMBL/GenBank/DDBJ whole genome shotgun (WGS) entry which is preliminary data.</text>
</comment>
<feature type="non-terminal residue" evidence="2">
    <location>
        <position position="115"/>
    </location>
</feature>
<evidence type="ECO:0008006" key="4">
    <source>
        <dbReference type="Google" id="ProtNLM"/>
    </source>
</evidence>
<organism evidence="2 3">
    <name type="scientific">Taxus chinensis</name>
    <name type="common">Chinese yew</name>
    <name type="synonym">Taxus wallichiana var. chinensis</name>
    <dbReference type="NCBI Taxonomy" id="29808"/>
    <lineage>
        <taxon>Eukaryota</taxon>
        <taxon>Viridiplantae</taxon>
        <taxon>Streptophyta</taxon>
        <taxon>Embryophyta</taxon>
        <taxon>Tracheophyta</taxon>
        <taxon>Spermatophyta</taxon>
        <taxon>Pinopsida</taxon>
        <taxon>Pinidae</taxon>
        <taxon>Conifers II</taxon>
        <taxon>Cupressales</taxon>
        <taxon>Taxaceae</taxon>
        <taxon>Taxus</taxon>
    </lineage>
</organism>
<dbReference type="InterPro" id="IPR003676">
    <property type="entry name" value="SAUR_fam"/>
</dbReference>
<dbReference type="EMBL" id="JAHRHJ020000001">
    <property type="protein sequence ID" value="KAH9330973.1"/>
    <property type="molecule type" value="Genomic_DNA"/>
</dbReference>
<evidence type="ECO:0000256" key="1">
    <source>
        <dbReference type="ARBA" id="ARBA00006974"/>
    </source>
</evidence>
<comment type="similarity">
    <text evidence="1">Belongs to the ARG7 family.</text>
</comment>
<dbReference type="GO" id="GO:0009733">
    <property type="term" value="P:response to auxin"/>
    <property type="evidence" value="ECO:0007669"/>
    <property type="project" value="InterPro"/>
</dbReference>